<evidence type="ECO:0000259" key="3">
    <source>
        <dbReference type="PROSITE" id="PS50977"/>
    </source>
</evidence>
<dbReference type="InterPro" id="IPR001647">
    <property type="entry name" value="HTH_TetR"/>
</dbReference>
<proteinExistence type="predicted"/>
<dbReference type="Proteomes" id="UP000184604">
    <property type="component" value="Chromosome"/>
</dbReference>
<dbReference type="PROSITE" id="PS50977">
    <property type="entry name" value="HTH_TETR_2"/>
    <property type="match status" value="1"/>
</dbReference>
<dbReference type="PANTHER" id="PTHR43479">
    <property type="entry name" value="ACREF/ENVCD OPERON REPRESSOR-RELATED"/>
    <property type="match status" value="1"/>
</dbReference>
<gene>
    <name evidence="4" type="ORF">BS101_14400</name>
</gene>
<sequence length="198" mass="22987">MPTSTFHNLNDDKKQRIFDAAVKEFSIRRFTDASINQIIKNAGIPKGSFYQYFNDKEDIYLYMMEKIENEKHEIMSHIKVLNTDADIFEIGMEEMKAALEWAKFRPDYSRIGILMWSDNSKFIARFRATTIESVKKNIESDKERGLIKPEADSDLVADILITLILNESFFAGLDEDKYLKKLNDTIKILKEGIAVTKK</sequence>
<name>A0A1L5FAJ0_CLOKL</name>
<dbReference type="PANTHER" id="PTHR43479:SF11">
    <property type="entry name" value="ACREF_ENVCD OPERON REPRESSOR-RELATED"/>
    <property type="match status" value="1"/>
</dbReference>
<keyword evidence="1 2" id="KW-0238">DNA-binding</keyword>
<dbReference type="OrthoDB" id="9812484at2"/>
<evidence type="ECO:0000313" key="5">
    <source>
        <dbReference type="Proteomes" id="UP000184604"/>
    </source>
</evidence>
<dbReference type="EMBL" id="CP018335">
    <property type="protein sequence ID" value="APM39840.1"/>
    <property type="molecule type" value="Genomic_DNA"/>
</dbReference>
<dbReference type="Gene3D" id="1.10.357.10">
    <property type="entry name" value="Tetracycline Repressor, domain 2"/>
    <property type="match status" value="1"/>
</dbReference>
<dbReference type="PRINTS" id="PR00455">
    <property type="entry name" value="HTHTETR"/>
</dbReference>
<feature type="DNA-binding region" description="H-T-H motif" evidence="2">
    <location>
        <begin position="34"/>
        <end position="53"/>
    </location>
</feature>
<dbReference type="InterPro" id="IPR009057">
    <property type="entry name" value="Homeodomain-like_sf"/>
</dbReference>
<organism evidence="4 5">
    <name type="scientific">Clostridium kluyveri</name>
    <dbReference type="NCBI Taxonomy" id="1534"/>
    <lineage>
        <taxon>Bacteria</taxon>
        <taxon>Bacillati</taxon>
        <taxon>Bacillota</taxon>
        <taxon>Clostridia</taxon>
        <taxon>Eubacteriales</taxon>
        <taxon>Clostridiaceae</taxon>
        <taxon>Clostridium</taxon>
    </lineage>
</organism>
<reference evidence="4 5" key="1">
    <citation type="submission" date="2016-12" db="EMBL/GenBank/DDBJ databases">
        <title>Complete genome sequence of Clostridium kluyveri JZZ isolated from the pit mud of a Chinese flavor liquor-making factory.</title>
        <authorList>
            <person name="Wang Y."/>
        </authorList>
    </citation>
    <scope>NUCLEOTIDE SEQUENCE [LARGE SCALE GENOMIC DNA]</scope>
    <source>
        <strain evidence="4 5">JZZ</strain>
    </source>
</reference>
<dbReference type="AlphaFoldDB" id="A0A1L5FAJ0"/>
<dbReference type="GO" id="GO:0003677">
    <property type="term" value="F:DNA binding"/>
    <property type="evidence" value="ECO:0007669"/>
    <property type="project" value="UniProtKB-UniRule"/>
</dbReference>
<evidence type="ECO:0000256" key="2">
    <source>
        <dbReference type="PROSITE-ProRule" id="PRU00335"/>
    </source>
</evidence>
<dbReference type="SUPFAM" id="SSF46689">
    <property type="entry name" value="Homeodomain-like"/>
    <property type="match status" value="1"/>
</dbReference>
<dbReference type="Pfam" id="PF00440">
    <property type="entry name" value="TetR_N"/>
    <property type="match status" value="1"/>
</dbReference>
<evidence type="ECO:0000256" key="1">
    <source>
        <dbReference type="ARBA" id="ARBA00023125"/>
    </source>
</evidence>
<accession>A0A1L5FAJ0</accession>
<protein>
    <submittedName>
        <fullName evidence="4">TetR family transcriptional regulator</fullName>
    </submittedName>
</protein>
<evidence type="ECO:0000313" key="4">
    <source>
        <dbReference type="EMBL" id="APM39840.1"/>
    </source>
</evidence>
<dbReference type="RefSeq" id="WP_073539455.1">
    <property type="nucleotide sequence ID" value="NZ_CP018335.1"/>
</dbReference>
<feature type="domain" description="HTH tetR-type" evidence="3">
    <location>
        <begin position="11"/>
        <end position="71"/>
    </location>
</feature>
<dbReference type="InterPro" id="IPR050624">
    <property type="entry name" value="HTH-type_Tx_Regulator"/>
</dbReference>